<dbReference type="RefSeq" id="WP_082883476.1">
    <property type="nucleotide sequence ID" value="NZ_FCOX02000046.1"/>
</dbReference>
<protein>
    <submittedName>
        <fullName evidence="2">Carboxylesterase</fullName>
    </submittedName>
</protein>
<gene>
    <name evidence="2" type="ORF">AWB78_06225</name>
</gene>
<evidence type="ECO:0000313" key="2">
    <source>
        <dbReference type="EMBL" id="SAL01852.1"/>
    </source>
</evidence>
<dbReference type="SUPFAM" id="SSF53474">
    <property type="entry name" value="alpha/beta-Hydrolases"/>
    <property type="match status" value="1"/>
</dbReference>
<accession>A0A158E4Q6</accession>
<dbReference type="InterPro" id="IPR002018">
    <property type="entry name" value="CarbesteraseB"/>
</dbReference>
<dbReference type="InterPro" id="IPR029058">
    <property type="entry name" value="AB_hydrolase_fold"/>
</dbReference>
<dbReference type="PANTHER" id="PTHR11559">
    <property type="entry name" value="CARBOXYLESTERASE"/>
    <property type="match status" value="1"/>
</dbReference>
<dbReference type="InterPro" id="IPR050309">
    <property type="entry name" value="Type-B_Carboxylest/Lipase"/>
</dbReference>
<sequence>MVKFRRIGSIAALAVAGAIAGCGGGDGYRSAPSIIVNTDNGPMQGLDDGTMKSYIGVPYAAPPVGDLRWQPPQSPQRWTKTFDATRYGNSCPQNADLGAFASAGGEEDCLYLNVYAPDDRSSISGPLPVFVWIHGGNLTVGQGADYNPHDLVVNGKAIVVTFNYRLGVLGFFSQPNIDNEGHTFGNYGQMDQTFALDWVQRNIAALGGDPKNVTIAGESSGGTSVLAQITSPLAAGKFQHAIVMSGGAEIIRHPFFGASRPVEYARKLGTDFTTAAGCGDLSAACLRKLSAKQVLALQNPFIVNQTIIDGTFMPMHPGDALRTGKFNDVTIIDGTTRDEGTFFAALPENATGKAMTADGYRAGLVSWFGETSATVAGEYPLSNYGSPSEAYAAVATDYLFSCPAMNINKWTSKKTRVHAYEFADRTAPSYIPPTSFPLGAAHTFELAYIFPGFHGGNGSTAELNASQKSLSEEMVRFWTTTSSSASWTDWPAYTSEQANVLQFSLPGPQVINGAGFEKYHHCAFWNALGVY</sequence>
<dbReference type="ESTHER" id="9burk-a0a158e4q6">
    <property type="family name" value="Carb_B_Bacteria"/>
</dbReference>
<organism evidence="2 3">
    <name type="scientific">Caballeronia calidae</name>
    <dbReference type="NCBI Taxonomy" id="1777139"/>
    <lineage>
        <taxon>Bacteria</taxon>
        <taxon>Pseudomonadati</taxon>
        <taxon>Pseudomonadota</taxon>
        <taxon>Betaproteobacteria</taxon>
        <taxon>Burkholderiales</taxon>
        <taxon>Burkholderiaceae</taxon>
        <taxon>Caballeronia</taxon>
    </lineage>
</organism>
<dbReference type="PROSITE" id="PS51257">
    <property type="entry name" value="PROKAR_LIPOPROTEIN"/>
    <property type="match status" value="1"/>
</dbReference>
<comment type="caution">
    <text evidence="2">The sequence shown here is derived from an EMBL/GenBank/DDBJ whole genome shotgun (WGS) entry which is preliminary data.</text>
</comment>
<dbReference type="Pfam" id="PF00135">
    <property type="entry name" value="COesterase"/>
    <property type="match status" value="1"/>
</dbReference>
<dbReference type="Proteomes" id="UP000071859">
    <property type="component" value="Unassembled WGS sequence"/>
</dbReference>
<proteinExistence type="predicted"/>
<dbReference type="OrthoDB" id="9775851at2"/>
<dbReference type="PROSITE" id="PS00941">
    <property type="entry name" value="CARBOXYLESTERASE_B_2"/>
    <property type="match status" value="1"/>
</dbReference>
<feature type="domain" description="Carboxylesterase type B" evidence="1">
    <location>
        <begin position="34"/>
        <end position="511"/>
    </location>
</feature>
<dbReference type="InterPro" id="IPR019819">
    <property type="entry name" value="Carboxylesterase_B_CS"/>
</dbReference>
<dbReference type="AlphaFoldDB" id="A0A158E4Q6"/>
<reference evidence="2" key="1">
    <citation type="submission" date="2016-01" db="EMBL/GenBank/DDBJ databases">
        <authorList>
            <person name="Peeters C."/>
        </authorList>
    </citation>
    <scope>NUCLEOTIDE SEQUENCE</scope>
    <source>
        <strain evidence="2">LMG 29321</strain>
    </source>
</reference>
<dbReference type="EMBL" id="FCOX02000046">
    <property type="protein sequence ID" value="SAL01852.1"/>
    <property type="molecule type" value="Genomic_DNA"/>
</dbReference>
<evidence type="ECO:0000259" key="1">
    <source>
        <dbReference type="Pfam" id="PF00135"/>
    </source>
</evidence>
<dbReference type="Gene3D" id="3.40.50.1820">
    <property type="entry name" value="alpha/beta hydrolase"/>
    <property type="match status" value="1"/>
</dbReference>
<name>A0A158E4Q6_9BURK</name>
<evidence type="ECO:0000313" key="3">
    <source>
        <dbReference type="Proteomes" id="UP000071859"/>
    </source>
</evidence>
<keyword evidence="3" id="KW-1185">Reference proteome</keyword>